<evidence type="ECO:0008006" key="8">
    <source>
        <dbReference type="Google" id="ProtNLM"/>
    </source>
</evidence>
<dbReference type="Pfam" id="PF01408">
    <property type="entry name" value="GFO_IDH_MocA"/>
    <property type="match status" value="1"/>
</dbReference>
<protein>
    <recommendedName>
        <fullName evidence="8">Oxidoreductase</fullName>
    </recommendedName>
</protein>
<evidence type="ECO:0000256" key="1">
    <source>
        <dbReference type="ARBA" id="ARBA00010928"/>
    </source>
</evidence>
<dbReference type="Gene3D" id="3.40.50.720">
    <property type="entry name" value="NAD(P)-binding Rossmann-like Domain"/>
    <property type="match status" value="1"/>
</dbReference>
<evidence type="ECO:0000256" key="2">
    <source>
        <dbReference type="ARBA" id="ARBA00023002"/>
    </source>
</evidence>
<evidence type="ECO:0000256" key="3">
    <source>
        <dbReference type="SAM" id="MobiDB-lite"/>
    </source>
</evidence>
<dbReference type="InterPro" id="IPR050984">
    <property type="entry name" value="Gfo/Idh/MocA_domain"/>
</dbReference>
<dbReference type="SUPFAM" id="SSF51735">
    <property type="entry name" value="NAD(P)-binding Rossmann-fold domains"/>
    <property type="match status" value="1"/>
</dbReference>
<dbReference type="EMBL" id="BONX01000044">
    <property type="protein sequence ID" value="GIG99405.1"/>
    <property type="molecule type" value="Genomic_DNA"/>
</dbReference>
<dbReference type="InterPro" id="IPR055170">
    <property type="entry name" value="GFO_IDH_MocA-like_dom"/>
</dbReference>
<evidence type="ECO:0000313" key="6">
    <source>
        <dbReference type="EMBL" id="GIG99405.1"/>
    </source>
</evidence>
<dbReference type="InterPro" id="IPR036291">
    <property type="entry name" value="NAD(P)-bd_dom_sf"/>
</dbReference>
<dbReference type="PANTHER" id="PTHR22604:SF105">
    <property type="entry name" value="TRANS-1,2-DIHYDROBENZENE-1,2-DIOL DEHYDROGENASE"/>
    <property type="match status" value="1"/>
</dbReference>
<comment type="similarity">
    <text evidence="1">Belongs to the Gfo/Idh/MocA family.</text>
</comment>
<dbReference type="Gene3D" id="3.30.360.10">
    <property type="entry name" value="Dihydrodipicolinate Reductase, domain 2"/>
    <property type="match status" value="1"/>
</dbReference>
<name>A0ABQ4EXN6_9ACTN</name>
<evidence type="ECO:0000259" key="5">
    <source>
        <dbReference type="Pfam" id="PF22725"/>
    </source>
</evidence>
<dbReference type="SUPFAM" id="SSF55347">
    <property type="entry name" value="Glyceraldehyde-3-phosphate dehydrogenase-like, C-terminal domain"/>
    <property type="match status" value="1"/>
</dbReference>
<dbReference type="InterPro" id="IPR000683">
    <property type="entry name" value="Gfo/Idh/MocA-like_OxRdtase_N"/>
</dbReference>
<keyword evidence="2" id="KW-0560">Oxidoreductase</keyword>
<feature type="compositionally biased region" description="Low complexity" evidence="3">
    <location>
        <begin position="391"/>
        <end position="400"/>
    </location>
</feature>
<proteinExistence type="inferred from homology"/>
<comment type="caution">
    <text evidence="6">The sequence shown here is derived from an EMBL/GenBank/DDBJ whole genome shotgun (WGS) entry which is preliminary data.</text>
</comment>
<dbReference type="Proteomes" id="UP000621500">
    <property type="component" value="Unassembled WGS sequence"/>
</dbReference>
<dbReference type="Pfam" id="PF22725">
    <property type="entry name" value="GFO_IDH_MocA_C3"/>
    <property type="match status" value="1"/>
</dbReference>
<sequence>MSGADVPVRPIRWGVLGTGWMAGRFVEDLHRLPDAEVVAVGSRTPEAAERFATRYAIPYAHGGWAGLAADDRVDVVYVATPHASHHAATALCLDAGRAVLCEKPFTLNAGQAVELVARARSAGLFLMEAMWMRCVPAIRRLVTLVRDGAIGVPRLVQADFGLVGPVDPGHRLRDPALGGGALLDLGVYPVTLAHLLLGVPDSVTGAATLSPYGVDETTALVLGYPDGALASLSCSIVADTPWTATVCGSAGRIELGRGFFRPAWLTLHRGDAEPRTVEVPYQGEGFVHEAVEVMRCLRAGLTESPLATLADTVAVLRILDTVRARTGVRYPADDHWPAVADHRLAAQDNRLAAQDHRPAVQDQRPTVADGWPAPAAGPPVRLREDDPVTQAADDPAAAHRAPGHPDGPGLAGPDQVGQVAEEPAPLPGGRPDRAG</sequence>
<evidence type="ECO:0000259" key="4">
    <source>
        <dbReference type="Pfam" id="PF01408"/>
    </source>
</evidence>
<organism evidence="6 7">
    <name type="scientific">Plantactinospora mayteni</name>
    <dbReference type="NCBI Taxonomy" id="566021"/>
    <lineage>
        <taxon>Bacteria</taxon>
        <taxon>Bacillati</taxon>
        <taxon>Actinomycetota</taxon>
        <taxon>Actinomycetes</taxon>
        <taxon>Micromonosporales</taxon>
        <taxon>Micromonosporaceae</taxon>
        <taxon>Plantactinospora</taxon>
    </lineage>
</organism>
<gene>
    <name evidence="6" type="ORF">Pma05_59780</name>
</gene>
<reference evidence="6 7" key="1">
    <citation type="submission" date="2021-01" db="EMBL/GenBank/DDBJ databases">
        <title>Whole genome shotgun sequence of Plantactinospora mayteni NBRC 109088.</title>
        <authorList>
            <person name="Komaki H."/>
            <person name="Tamura T."/>
        </authorList>
    </citation>
    <scope>NUCLEOTIDE SEQUENCE [LARGE SCALE GENOMIC DNA]</scope>
    <source>
        <strain evidence="6 7">NBRC 109088</strain>
    </source>
</reference>
<dbReference type="PANTHER" id="PTHR22604">
    <property type="entry name" value="OXIDOREDUCTASES"/>
    <property type="match status" value="1"/>
</dbReference>
<keyword evidence="7" id="KW-1185">Reference proteome</keyword>
<feature type="domain" description="Gfo/Idh/MocA-like oxidoreductase N-terminal" evidence="4">
    <location>
        <begin position="11"/>
        <end position="127"/>
    </location>
</feature>
<accession>A0ABQ4EXN6</accession>
<evidence type="ECO:0000313" key="7">
    <source>
        <dbReference type="Proteomes" id="UP000621500"/>
    </source>
</evidence>
<feature type="domain" description="GFO/IDH/MocA-like oxidoreductase" evidence="5">
    <location>
        <begin position="139"/>
        <end position="254"/>
    </location>
</feature>
<feature type="region of interest" description="Disordered" evidence="3">
    <location>
        <begin position="354"/>
        <end position="435"/>
    </location>
</feature>